<keyword evidence="5" id="KW-1185">Reference proteome</keyword>
<feature type="compositionally biased region" description="Polar residues" evidence="2">
    <location>
        <begin position="781"/>
        <end position="797"/>
    </location>
</feature>
<feature type="region of interest" description="Disordered" evidence="2">
    <location>
        <begin position="781"/>
        <end position="808"/>
    </location>
</feature>
<evidence type="ECO:0000256" key="2">
    <source>
        <dbReference type="SAM" id="MobiDB-lite"/>
    </source>
</evidence>
<feature type="chain" id="PRO_5043360756" description="Carbohydrate-binding family V/XII" evidence="3">
    <location>
        <begin position="22"/>
        <end position="886"/>
    </location>
</feature>
<feature type="signal peptide" evidence="3">
    <location>
        <begin position="1"/>
        <end position="21"/>
    </location>
</feature>
<proteinExistence type="predicted"/>
<feature type="coiled-coil region" evidence="1">
    <location>
        <begin position="152"/>
        <end position="179"/>
    </location>
</feature>
<dbReference type="AlphaFoldDB" id="A0AAV5MZT1"/>
<accession>A0AAV5MZT1</accession>
<dbReference type="Proteomes" id="UP001058124">
    <property type="component" value="Unassembled WGS sequence"/>
</dbReference>
<evidence type="ECO:0000256" key="1">
    <source>
        <dbReference type="SAM" id="Coils"/>
    </source>
</evidence>
<sequence>MMKTSPFILFCAALLTGSLTAIPVTESWAATDTQAATPPGKESPWPHKYVIEGNTVTFYQPQLDNLEGDRLTGRLAVSIDSNGEADKKASNKNKGKATPARYGVAWFSARIETDTLARTARLSDITLDKVNFPTAAEDSARYLEIMKSALPREALTVNLDQLEASLAISQAENKQAGAAVNNEPPHVQFSFTPALLVLVDGDPVLKATASEGVSRVINTRSLLLVKDGRWYLRFANVWMNAPALNGPWQSISQVPSGVESAMNEAVKSHLVDVMPNPGDEMKRRLAEGKYPTVYAATHPTELIEVEGEPQFLPIEGTKLMYVSNTNADVFIDANADNAWFVLLSGRWFTATSTQGPWSYVPGDKLPEDFAHIPSDSPKGAVLASIPGTPEAKESLIANAIPQTASVDRAKAKLTVSYDGGKPVFKPIESTTLSYAVNSALPVIEIKPNLYYALQNAVWFTADSPSGPWRVALSVPAEIYAIPVSSPVHYVTYVHVYGHTDSVVYVGYTSGYYGTVVSNGVVVYGGGYPCNAWVGNVWYSCPTTYGYNAAFGYDPYVGWTFGFISGMAWASAWYGPYWGPWYDDPPDWWHDGPSIAVNNVYARWGNTVAQGTRVSWSDPWSGNYGTGVRGSFHNDVTGGHGYGYAGRNVNDYTGVHSAAAGGVRYNPQTGRAVAATGGAAFNPDTGNGIAGGAKTSVNTRTGRVTDSVNRATRSDEGATAAGAFNSRGPGGDAHGSGYVHYNADTGEVTHGGVVHTDGGIYAGKDGNVYRYNRDNGWQQMQSDGQFKSVTPPSGSGIHQDQLARSRGDQRTQVRNNFQTMRQNSANTTAGAAPRGQIHRDIGSRPAVSGTAPRLSGNGERLQNLHGFDRSNYGQGFHGHMGGFRHFR</sequence>
<reference evidence="4" key="1">
    <citation type="submission" date="2022-06" db="EMBL/GenBank/DDBJ databases">
        <title>Draft genome sequences of Leminorella grimontii str. JCM5902.</title>
        <authorList>
            <person name="Wakabayashi Y."/>
            <person name="Kojima K."/>
        </authorList>
    </citation>
    <scope>NUCLEOTIDE SEQUENCE</scope>
    <source>
        <strain evidence="4">JCM 5902</strain>
    </source>
</reference>
<keyword evidence="1" id="KW-0175">Coiled coil</keyword>
<evidence type="ECO:0000256" key="3">
    <source>
        <dbReference type="SAM" id="SignalP"/>
    </source>
</evidence>
<dbReference type="EMBL" id="BRLH01000001">
    <property type="protein sequence ID" value="GKX54299.1"/>
    <property type="molecule type" value="Genomic_DNA"/>
</dbReference>
<name>A0AAV5MZT1_9GAMM</name>
<feature type="region of interest" description="Disordered" evidence="2">
    <location>
        <begin position="823"/>
        <end position="858"/>
    </location>
</feature>
<evidence type="ECO:0000313" key="5">
    <source>
        <dbReference type="Proteomes" id="UP001058124"/>
    </source>
</evidence>
<gene>
    <name evidence="4" type="ORF">SOASR030_04110</name>
</gene>
<keyword evidence="3" id="KW-0732">Signal</keyword>
<protein>
    <recommendedName>
        <fullName evidence="6">Carbohydrate-binding family V/XII</fullName>
    </recommendedName>
</protein>
<evidence type="ECO:0008006" key="6">
    <source>
        <dbReference type="Google" id="ProtNLM"/>
    </source>
</evidence>
<dbReference type="RefSeq" id="WP_051155515.1">
    <property type="nucleotide sequence ID" value="NZ_BRLH01000001.1"/>
</dbReference>
<feature type="region of interest" description="Disordered" evidence="2">
    <location>
        <begin position="711"/>
        <end position="730"/>
    </location>
</feature>
<organism evidence="4 5">
    <name type="scientific">Leminorella grimontii</name>
    <dbReference type="NCBI Taxonomy" id="82981"/>
    <lineage>
        <taxon>Bacteria</taxon>
        <taxon>Pseudomonadati</taxon>
        <taxon>Pseudomonadota</taxon>
        <taxon>Gammaproteobacteria</taxon>
        <taxon>Enterobacterales</taxon>
        <taxon>Budviciaceae</taxon>
        <taxon>Leminorella</taxon>
    </lineage>
</organism>
<evidence type="ECO:0000313" key="4">
    <source>
        <dbReference type="EMBL" id="GKX54299.1"/>
    </source>
</evidence>
<comment type="caution">
    <text evidence="4">The sequence shown here is derived from an EMBL/GenBank/DDBJ whole genome shotgun (WGS) entry which is preliminary data.</text>
</comment>